<organism evidence="1 2">
    <name type="scientific">Handelsmanbacteria sp. (strain RIFCSPLOWO2_12_FULL_64_10)</name>
    <dbReference type="NCBI Taxonomy" id="1817868"/>
    <lineage>
        <taxon>Bacteria</taxon>
        <taxon>Candidatus Handelsmaniibacteriota</taxon>
    </lineage>
</organism>
<proteinExistence type="predicted"/>
<sequence length="75" mass="8561">MDARGLQEFFRDRHLMLPEKTQKVLYLHAAIPASRKVVSLQMPPLDPANDRSRIDPAVFGDLTCCEHLSFQHSIT</sequence>
<dbReference type="Proteomes" id="UP000178606">
    <property type="component" value="Unassembled WGS sequence"/>
</dbReference>
<comment type="caution">
    <text evidence="1">The sequence shown here is derived from an EMBL/GenBank/DDBJ whole genome shotgun (WGS) entry which is preliminary data.</text>
</comment>
<dbReference type="EMBL" id="MFKF01000399">
    <property type="protein sequence ID" value="OGG44593.1"/>
    <property type="molecule type" value="Genomic_DNA"/>
</dbReference>
<gene>
    <name evidence="1" type="ORF">A3F84_05540</name>
</gene>
<protein>
    <submittedName>
        <fullName evidence="1">Uncharacterized protein</fullName>
    </submittedName>
</protein>
<accession>A0A1F6C668</accession>
<evidence type="ECO:0000313" key="2">
    <source>
        <dbReference type="Proteomes" id="UP000178606"/>
    </source>
</evidence>
<reference evidence="1 2" key="1">
    <citation type="journal article" date="2016" name="Nat. Commun.">
        <title>Thousands of microbial genomes shed light on interconnected biogeochemical processes in an aquifer system.</title>
        <authorList>
            <person name="Anantharaman K."/>
            <person name="Brown C.T."/>
            <person name="Hug L.A."/>
            <person name="Sharon I."/>
            <person name="Castelle C.J."/>
            <person name="Probst A.J."/>
            <person name="Thomas B.C."/>
            <person name="Singh A."/>
            <person name="Wilkins M.J."/>
            <person name="Karaoz U."/>
            <person name="Brodie E.L."/>
            <person name="Williams K.H."/>
            <person name="Hubbard S.S."/>
            <person name="Banfield J.F."/>
        </authorList>
    </citation>
    <scope>NUCLEOTIDE SEQUENCE [LARGE SCALE GENOMIC DNA]</scope>
    <source>
        <strain evidence="2">RIFCSPLOWO2_12_FULL_64_10</strain>
    </source>
</reference>
<name>A0A1F6C668_HANXR</name>
<evidence type="ECO:0000313" key="1">
    <source>
        <dbReference type="EMBL" id="OGG44593.1"/>
    </source>
</evidence>
<dbReference type="AlphaFoldDB" id="A0A1F6C668"/>